<accession>A0AC34FJ56</accession>
<evidence type="ECO:0000313" key="1">
    <source>
        <dbReference type="Proteomes" id="UP000887579"/>
    </source>
</evidence>
<evidence type="ECO:0000313" key="2">
    <source>
        <dbReference type="WBParaSite" id="ES5_v2.g17384.t1"/>
    </source>
</evidence>
<sequence>MPIDSQLDMIDPEMMNLALAYLCYVPEPAYALAGLVDFNEITNLSTVLQNQLMPVVESGNYGSIDPVKLFEQIKAMAPNTYKGILIGIIPFRNRFTHLSTNSKRFFGNTKKRLFGLANKTQELQSDFSQVSANINSVLKSWYALPIADRECIAGFIPVLKNLILSNEFASTINATGTAKSQDDLMLVGLGFYGVMMDHNCTNPF</sequence>
<dbReference type="WBParaSite" id="ES5_v2.g17384.t1">
    <property type="protein sequence ID" value="ES5_v2.g17384.t1"/>
    <property type="gene ID" value="ES5_v2.g17384"/>
</dbReference>
<proteinExistence type="predicted"/>
<organism evidence="1 2">
    <name type="scientific">Panagrolaimus sp. ES5</name>
    <dbReference type="NCBI Taxonomy" id="591445"/>
    <lineage>
        <taxon>Eukaryota</taxon>
        <taxon>Metazoa</taxon>
        <taxon>Ecdysozoa</taxon>
        <taxon>Nematoda</taxon>
        <taxon>Chromadorea</taxon>
        <taxon>Rhabditida</taxon>
        <taxon>Tylenchina</taxon>
        <taxon>Panagrolaimomorpha</taxon>
        <taxon>Panagrolaimoidea</taxon>
        <taxon>Panagrolaimidae</taxon>
        <taxon>Panagrolaimus</taxon>
    </lineage>
</organism>
<name>A0AC34FJ56_9BILA</name>
<protein>
    <submittedName>
        <fullName evidence="2">Uncharacterized protein</fullName>
    </submittedName>
</protein>
<dbReference type="Proteomes" id="UP000887579">
    <property type="component" value="Unplaced"/>
</dbReference>
<reference evidence="2" key="1">
    <citation type="submission" date="2022-11" db="UniProtKB">
        <authorList>
            <consortium name="WormBaseParasite"/>
        </authorList>
    </citation>
    <scope>IDENTIFICATION</scope>
</reference>